<evidence type="ECO:0000256" key="1">
    <source>
        <dbReference type="ARBA" id="ARBA00007228"/>
    </source>
</evidence>
<dbReference type="Proteomes" id="UP000261660">
    <property type="component" value="Unplaced"/>
</dbReference>
<evidence type="ECO:0000313" key="15">
    <source>
        <dbReference type="Proteomes" id="UP000261660"/>
    </source>
</evidence>
<evidence type="ECO:0000256" key="11">
    <source>
        <dbReference type="ARBA" id="ARBA00093636"/>
    </source>
</evidence>
<dbReference type="InterPro" id="IPR045330">
    <property type="entry name" value="TRM3/TARBP1"/>
</dbReference>
<keyword evidence="3" id="KW-0489">Methyltransferase</keyword>
<evidence type="ECO:0000256" key="7">
    <source>
        <dbReference type="ARBA" id="ARBA00022990"/>
    </source>
</evidence>
<protein>
    <recommendedName>
        <fullName evidence="11">tRNA (guanosine(18)-2'-O)-methyltransferase TARBP1</fullName>
        <ecNumber evidence="10">2.1.1.34</ecNumber>
    </recommendedName>
    <alternativeName>
        <fullName evidence="12">TAR RNA-binding protein 1</fullName>
    </alternativeName>
</protein>
<dbReference type="SUPFAM" id="SSF48371">
    <property type="entry name" value="ARM repeat"/>
    <property type="match status" value="1"/>
</dbReference>
<keyword evidence="5" id="KW-0949">S-adenosyl-L-methionine</keyword>
<dbReference type="InterPro" id="IPR029028">
    <property type="entry name" value="Alpha/beta_knot_MTases"/>
</dbReference>
<dbReference type="PANTHER" id="PTHR12029">
    <property type="entry name" value="RNA METHYLTRANSFERASE"/>
    <property type="match status" value="1"/>
</dbReference>
<evidence type="ECO:0000256" key="3">
    <source>
        <dbReference type="ARBA" id="ARBA00022603"/>
    </source>
</evidence>
<dbReference type="Ensembl" id="ENSLBET00000016602.1">
    <property type="protein sequence ID" value="ENSLBEP00000015671.1"/>
    <property type="gene ID" value="ENSLBEG00000012132.1"/>
</dbReference>
<comment type="similarity">
    <text evidence="1">Belongs to the class IV-like SAM-binding methyltransferase superfamily. RNA methyltransferase TrmH family.</text>
</comment>
<reference evidence="14" key="2">
    <citation type="submission" date="2025-09" db="UniProtKB">
        <authorList>
            <consortium name="Ensembl"/>
        </authorList>
    </citation>
    <scope>IDENTIFICATION</scope>
</reference>
<keyword evidence="4" id="KW-0808">Transferase</keyword>
<dbReference type="EC" id="2.1.1.34" evidence="10"/>
<dbReference type="InterPro" id="IPR029026">
    <property type="entry name" value="tRNA_m1G_MTases_N"/>
</dbReference>
<evidence type="ECO:0000256" key="5">
    <source>
        <dbReference type="ARBA" id="ARBA00022691"/>
    </source>
</evidence>
<dbReference type="InterPro" id="IPR001537">
    <property type="entry name" value="SpoU_MeTrfase"/>
</dbReference>
<organism evidence="14 15">
    <name type="scientific">Labrus bergylta</name>
    <name type="common">ballan wrasse</name>
    <dbReference type="NCBI Taxonomy" id="56723"/>
    <lineage>
        <taxon>Eukaryota</taxon>
        <taxon>Metazoa</taxon>
        <taxon>Chordata</taxon>
        <taxon>Craniata</taxon>
        <taxon>Vertebrata</taxon>
        <taxon>Euteleostomi</taxon>
        <taxon>Actinopterygii</taxon>
        <taxon>Neopterygii</taxon>
        <taxon>Teleostei</taxon>
        <taxon>Neoteleostei</taxon>
        <taxon>Acanthomorphata</taxon>
        <taxon>Eupercaria</taxon>
        <taxon>Labriformes</taxon>
        <taxon>Labridae</taxon>
        <taxon>Labrus</taxon>
    </lineage>
</organism>
<comment type="catalytic activity">
    <reaction evidence="8">
        <text>guanosine(18) in tRNA + S-adenosyl-L-methionine = 2'-O-methylguanosine(18) in tRNA + S-adenosyl-L-homocysteine + H(+)</text>
        <dbReference type="Rhea" id="RHEA:20077"/>
        <dbReference type="Rhea" id="RHEA-COMP:10190"/>
        <dbReference type="Rhea" id="RHEA-COMP:10192"/>
        <dbReference type="ChEBI" id="CHEBI:15378"/>
        <dbReference type="ChEBI" id="CHEBI:57856"/>
        <dbReference type="ChEBI" id="CHEBI:59789"/>
        <dbReference type="ChEBI" id="CHEBI:74269"/>
        <dbReference type="ChEBI" id="CHEBI:74445"/>
        <dbReference type="EC" id="2.1.1.34"/>
    </reaction>
    <physiologicalReaction direction="left-to-right" evidence="8">
        <dbReference type="Rhea" id="RHEA:20078"/>
    </physiologicalReaction>
</comment>
<dbReference type="Pfam" id="PF00588">
    <property type="entry name" value="SpoU_methylase"/>
    <property type="match status" value="1"/>
</dbReference>
<dbReference type="FunFam" id="3.40.1280.10:FF:000010">
    <property type="entry name" value="probable methyltransferase TARBP1"/>
    <property type="match status" value="1"/>
</dbReference>
<dbReference type="InParanoid" id="A0A3Q3F6X1"/>
<proteinExistence type="inferred from homology"/>
<keyword evidence="15" id="KW-1185">Reference proteome</keyword>
<dbReference type="GO" id="GO:0141100">
    <property type="term" value="F:tRNA (guanine(18)-2'-O)-methyltransferase activity"/>
    <property type="evidence" value="ECO:0007669"/>
    <property type="project" value="UniProtKB-EC"/>
</dbReference>
<dbReference type="SUPFAM" id="SSF75217">
    <property type="entry name" value="alpha/beta knot"/>
    <property type="match status" value="1"/>
</dbReference>
<sequence>MEGLGPLLLTEPNTTQLSAANKKSIKEKVESVIWTRCLPLLSRISGEEGEEGVRCRESTAAVCRLLSVCVPLCDEAVPGKVALHVLPSLQLSVEEPAGPGRLSVEVASEVMSALIPSLSADLSLTILTSALSCIKTLPDAMVSKITVRLLLTTLTCSSSSSSSSSSGGEMLTRLLTLILDDLCSWHSTHTSLLLSSSSSSSSCDPDPRLSLQFWRMVQDGLTHRDGVSRKRALYLLKMCVALSEQGGVDCPVPAAGEGRILFRWASHRSELLKEFWEDYALVMETLEENQLCACVAASGEGLFHPSWLLCVYQRMFHSENKSLMREGVCHLLELQVLQQPFIVGPFMDVLSESSLFHRSAGQRVGDCPELGTKLEVFMKSFFSSLPSEHRGRVLLKMIQQLSSKHWCAVPLLFLAQALSKLSPSPLLGVEGLSALREVLRCTMITHQVLLRGAAQCFLLESALCLTDVLFLSCSSGHTEKLPDPREAEKLARAVLLCVDVERSRVGAEIRHTLDSLLSPLLDTLSRVSTNIYLPVRKSDKSLQLALRLLQLGGKRSCQRVGEEKGFHSMSISISKPHLLLKVLLCSETLTNGCKNRGQKTAQGQLEAERNKSGLKFTCWYDKSIFCFSDVGVQGPLLQDWGRVAASFMRDQWVCLSFLMKTVGLPECAETSRPPDALKAALSCSMEALSLLPSDLVLPVLTFMETLLPQLVLHEEALCVEAVTLSWELVQGLSTNAHDFWLALKGFVSMFCIHVLSCFQISSELMELSQSKSGVFGVLLQHCCQTWLPTGGDRDDAVFSSVFSHIDILTEACVYGPVFRRDQRLVQDVQTYVEQLGEECSANVAVLRDEQFPRTCALAFLVRLDPFNLPQHQRLIEEVVLDLLKKDNDISKSKVRYYSNSLQHRVKNRAWQTLLLLLPKLKEEFIASSVKRMFEAGFCSNQASVKYLMEWMMILILVKHPRHMEHFWDCFSMDHEKTKTSVCTFLSVLQSSLCVFQAAQLRKALDIILQWCFNHNFSVRLYALLALKRVWSLANEVMAEEGDCGLGGLSTVIQACLNQAEAMQNTGNANKNWLRIQEHFFFGAFHPIRDHSVETIFCTFPSLSEVADDEWIPPWKFEEHPGFSDTLSLCLRNPSPDLSRLQPGDWIQQDKVEQHLSQEDRWAEVQKKITPWRLGIQEQEPELQLVPQQRAARLGKLHGALLVVASLIDKPTNLGGLCRTCEIFGASALVLDNLRHVSDKHFQSLSVSSELWLPLLEVKPAELADFLQMKKSEGYCIVGVEQTANSQSLQDYQFPEKTLLLLGNEREGIPANLLQMLDVCVEIPQQGIIRSLNVHVSAALLIWEYTRQHLTSSSTPAD</sequence>
<dbReference type="CDD" id="cd18091">
    <property type="entry name" value="SpoU-like_TRM3-like"/>
    <property type="match status" value="1"/>
</dbReference>
<keyword evidence="7" id="KW-0007">Acetylation</keyword>
<evidence type="ECO:0000256" key="10">
    <source>
        <dbReference type="ARBA" id="ARBA00093594"/>
    </source>
</evidence>
<evidence type="ECO:0000313" key="14">
    <source>
        <dbReference type="Ensembl" id="ENSLBEP00000015671.1"/>
    </source>
</evidence>
<evidence type="ECO:0000256" key="6">
    <source>
        <dbReference type="ARBA" id="ARBA00022884"/>
    </source>
</evidence>
<evidence type="ECO:0000256" key="2">
    <source>
        <dbReference type="ARBA" id="ARBA00011407"/>
    </source>
</evidence>
<dbReference type="STRING" id="56723.ENSLBEP00000015671"/>
<reference evidence="14" key="1">
    <citation type="submission" date="2025-08" db="UniProtKB">
        <authorList>
            <consortium name="Ensembl"/>
        </authorList>
    </citation>
    <scope>IDENTIFICATION</scope>
</reference>
<dbReference type="GeneTree" id="ENSGT00390000003939"/>
<feature type="domain" description="tRNA/rRNA methyltransferase SpoU type" evidence="13">
    <location>
        <begin position="1200"/>
        <end position="1341"/>
    </location>
</feature>
<comment type="subunit">
    <text evidence="2">Monomer and homodimer.</text>
</comment>
<evidence type="ECO:0000256" key="4">
    <source>
        <dbReference type="ARBA" id="ARBA00022679"/>
    </source>
</evidence>
<dbReference type="PANTHER" id="PTHR12029:SF11">
    <property type="entry name" value="METHYLTRANSFERASE TARBP1-RELATED"/>
    <property type="match status" value="1"/>
</dbReference>
<evidence type="ECO:0000259" key="13">
    <source>
        <dbReference type="Pfam" id="PF00588"/>
    </source>
</evidence>
<dbReference type="InterPro" id="IPR044748">
    <property type="entry name" value="Trm3/TARBP1_C"/>
</dbReference>
<dbReference type="Gene3D" id="3.40.1280.10">
    <property type="match status" value="1"/>
</dbReference>
<accession>A0A3Q3F6X1</accession>
<keyword evidence="6" id="KW-0694">RNA-binding</keyword>
<evidence type="ECO:0000256" key="8">
    <source>
        <dbReference type="ARBA" id="ARBA00093266"/>
    </source>
</evidence>
<evidence type="ECO:0000256" key="9">
    <source>
        <dbReference type="ARBA" id="ARBA00093361"/>
    </source>
</evidence>
<dbReference type="GO" id="GO:0003723">
    <property type="term" value="F:RNA binding"/>
    <property type="evidence" value="ECO:0007669"/>
    <property type="project" value="UniProtKB-KW"/>
</dbReference>
<comment type="function">
    <text evidence="9">S-adenosyl-L-methionine-dependent 2'-O-ribose methyltransferase that catalyzes the formation of 2'-O-methylguanosine at position 18 (Gm18) in a subset of tRNA. Selectively mediates Gm18 methylation of tRNAGln-TTG/CTG and tRNASer-TGA/GCT. Gm18 modification can enhance the stability of modified tRNAs.</text>
</comment>
<name>A0A3Q3F6X1_9LABR</name>
<dbReference type="InterPro" id="IPR016024">
    <property type="entry name" value="ARM-type_fold"/>
</dbReference>
<evidence type="ECO:0000256" key="12">
    <source>
        <dbReference type="ARBA" id="ARBA00093656"/>
    </source>
</evidence>
<dbReference type="GO" id="GO:0030488">
    <property type="term" value="P:tRNA methylation"/>
    <property type="evidence" value="ECO:0007669"/>
    <property type="project" value="InterPro"/>
</dbReference>